<evidence type="ECO:0000256" key="4">
    <source>
        <dbReference type="ARBA" id="ARBA00022989"/>
    </source>
</evidence>
<protein>
    <submittedName>
        <fullName evidence="9">BAX inhibitor (BI)-1/YccA family protein</fullName>
    </submittedName>
    <submittedName>
        <fullName evidence="8">Bax inhibitor-1/YccA family protein</fullName>
    </submittedName>
    <submittedName>
        <fullName evidence="7">Membrane protein</fullName>
    </submittedName>
</protein>
<dbReference type="Proteomes" id="UP000030008">
    <property type="component" value="Unassembled WGS sequence"/>
</dbReference>
<evidence type="ECO:0000256" key="2">
    <source>
        <dbReference type="ARBA" id="ARBA00010350"/>
    </source>
</evidence>
<feature type="transmembrane region" description="Helical" evidence="6">
    <location>
        <begin position="113"/>
        <end position="131"/>
    </location>
</feature>
<evidence type="ECO:0000313" key="10">
    <source>
        <dbReference type="Proteomes" id="UP000030008"/>
    </source>
</evidence>
<comment type="similarity">
    <text evidence="2 6">Belongs to the BI1 family.</text>
</comment>
<dbReference type="EMBL" id="WWTN01000008">
    <property type="protein sequence ID" value="MZH55348.1"/>
    <property type="molecule type" value="Genomic_DNA"/>
</dbReference>
<organism evidence="7 10">
    <name type="scientific">Clostridium innocuum</name>
    <dbReference type="NCBI Taxonomy" id="1522"/>
    <lineage>
        <taxon>Bacteria</taxon>
        <taxon>Bacillati</taxon>
        <taxon>Bacillota</taxon>
        <taxon>Clostridia</taxon>
        <taxon>Eubacteriales</taxon>
        <taxon>Clostridiaceae</taxon>
        <taxon>Clostridium</taxon>
    </lineage>
</organism>
<reference evidence="9" key="2">
    <citation type="journal article" date="2019" name="Nat. Med.">
        <title>A library of human gut bacterial isolates paired with longitudinal multiomics data enables mechanistic microbiome research.</title>
        <authorList>
            <person name="Poyet M."/>
            <person name="Groussin M."/>
            <person name="Gibbons S.M."/>
            <person name="Avila-Pacheco J."/>
            <person name="Jiang X."/>
            <person name="Kearney S.M."/>
            <person name="Perrotta A.R."/>
            <person name="Berdy B."/>
            <person name="Zhao S."/>
            <person name="Lieberman T.D."/>
            <person name="Swanson P.K."/>
            <person name="Smith M."/>
            <person name="Roesemann S."/>
            <person name="Alexander J.E."/>
            <person name="Rich S.A."/>
            <person name="Livny J."/>
            <person name="Vlamakis H."/>
            <person name="Clish C."/>
            <person name="Bullock K."/>
            <person name="Deik A."/>
            <person name="Scott J."/>
            <person name="Pierce K.A."/>
            <person name="Xavier R.J."/>
            <person name="Alm E.J."/>
        </authorList>
    </citation>
    <scope>NUCLEOTIDE SEQUENCE</scope>
    <source>
        <strain evidence="9">BIOML-A12</strain>
    </source>
</reference>
<feature type="transmembrane region" description="Helical" evidence="6">
    <location>
        <begin position="87"/>
        <end position="107"/>
    </location>
</feature>
<dbReference type="AlphaFoldDB" id="A0A099I579"/>
<name>A0A099I579_CLOIN</name>
<feature type="transmembrane region" description="Helical" evidence="6">
    <location>
        <begin position="50"/>
        <end position="75"/>
    </location>
</feature>
<evidence type="ECO:0000256" key="1">
    <source>
        <dbReference type="ARBA" id="ARBA00004141"/>
    </source>
</evidence>
<accession>A0A099I579</accession>
<feature type="transmembrane region" description="Helical" evidence="6">
    <location>
        <begin position="143"/>
        <end position="162"/>
    </location>
</feature>
<evidence type="ECO:0000256" key="3">
    <source>
        <dbReference type="ARBA" id="ARBA00022692"/>
    </source>
</evidence>
<evidence type="ECO:0000256" key="6">
    <source>
        <dbReference type="RuleBase" id="RU004379"/>
    </source>
</evidence>
<comment type="caution">
    <text evidence="7">The sequence shown here is derived from an EMBL/GenBank/DDBJ whole genome shotgun (WGS) entry which is preliminary data.</text>
</comment>
<dbReference type="EMBL" id="JAKTMA010000007">
    <property type="protein sequence ID" value="MCR0232263.1"/>
    <property type="molecule type" value="Genomic_DNA"/>
</dbReference>
<evidence type="ECO:0000313" key="7">
    <source>
        <dbReference type="EMBL" id="KGJ53124.1"/>
    </source>
</evidence>
<feature type="transmembrane region" description="Helical" evidence="6">
    <location>
        <begin position="168"/>
        <end position="186"/>
    </location>
</feature>
<reference evidence="7 10" key="1">
    <citation type="submission" date="2014-08" db="EMBL/GenBank/DDBJ databases">
        <title>Clostridium innocuum, an unnegligible vancomycin-resistant pathogen causing extra-intestinal infections.</title>
        <authorList>
            <person name="Feng Y."/>
            <person name="Chiu C.-H."/>
        </authorList>
    </citation>
    <scope>NUCLEOTIDE SEQUENCE [LARGE SCALE GENOMIC DNA]</scope>
    <source>
        <strain evidence="7 10">AN88</strain>
    </source>
</reference>
<dbReference type="Proteomes" id="UP000604383">
    <property type="component" value="Unassembled WGS sequence"/>
</dbReference>
<dbReference type="GO" id="GO:0005886">
    <property type="term" value="C:plasma membrane"/>
    <property type="evidence" value="ECO:0007669"/>
    <property type="project" value="TreeGrafter"/>
</dbReference>
<reference evidence="8" key="3">
    <citation type="journal article" date="2022" name="Clin. Infect. Dis.">
        <title>Association between Clostridium innocuum and antibiotic-associated diarrhea in adults and children: A cross-sectional study and comparative genomics analysis.</title>
        <authorList>
            <person name="Cherny K.E."/>
            <person name="Muscat E.B."/>
            <person name="Balaji A."/>
            <person name="Mukherjee J."/>
            <person name="Ozer E.A."/>
            <person name="Angarone M.P."/>
            <person name="Hauser A.R."/>
            <person name="Sichel J.S."/>
            <person name="Amponsah E."/>
            <person name="Kociolek L.K."/>
        </authorList>
    </citation>
    <scope>NUCLEOTIDE SEQUENCE</scope>
    <source>
        <strain evidence="8">NU1-AC-029v</strain>
    </source>
</reference>
<dbReference type="CDD" id="cd10432">
    <property type="entry name" value="BI-1-like_bacterial"/>
    <property type="match status" value="1"/>
</dbReference>
<dbReference type="Pfam" id="PF01027">
    <property type="entry name" value="Bax1-I"/>
    <property type="match status" value="1"/>
</dbReference>
<comment type="subcellular location">
    <subcellularLocation>
        <location evidence="1">Membrane</location>
        <topology evidence="1">Multi-pass membrane protein</topology>
    </subcellularLocation>
</comment>
<evidence type="ECO:0000313" key="9">
    <source>
        <dbReference type="EMBL" id="MZH55348.1"/>
    </source>
</evidence>
<dbReference type="PANTHER" id="PTHR23291:SF50">
    <property type="entry name" value="PROTEIN LIFEGUARD 4"/>
    <property type="match status" value="1"/>
</dbReference>
<dbReference type="PANTHER" id="PTHR23291">
    <property type="entry name" value="BAX INHIBITOR-RELATED"/>
    <property type="match status" value="1"/>
</dbReference>
<evidence type="ECO:0000256" key="5">
    <source>
        <dbReference type="ARBA" id="ARBA00023136"/>
    </source>
</evidence>
<gene>
    <name evidence="7" type="ORF">CIAN88_10925</name>
    <name evidence="9" type="ORF">GT664_06120</name>
    <name evidence="8" type="ORF">MKC95_05705</name>
</gene>
<evidence type="ECO:0000313" key="8">
    <source>
        <dbReference type="EMBL" id="MCR0232263.1"/>
    </source>
</evidence>
<keyword evidence="5 6" id="KW-0472">Membrane</keyword>
<sequence length="233" mass="26064">MFERNEDYFEPQYAATSLQKHAVRTFGWMTLGLLVTTATAFAVYSTDLIYYIYTMRFAPLILIAAQFGVVIALGARLMKMSATSAKILFLAYSMLTGITFSTLALVYLPGTLAMAFLMTTVYFGSLAVIGYTTKMNLLRFGPILFGSLLALIITEVIMMFMGADTSTMLMSAIGLLIFTGLTAYDAQKMKALYASYEGDEEMLKKLSIYSAFELYLDFINIFLYILRFVGNRD</sequence>
<dbReference type="Proteomes" id="UP001203972">
    <property type="component" value="Unassembled WGS sequence"/>
</dbReference>
<feature type="transmembrane region" description="Helical" evidence="6">
    <location>
        <begin position="206"/>
        <end position="226"/>
    </location>
</feature>
<keyword evidence="4 6" id="KW-1133">Transmembrane helix</keyword>
<feature type="transmembrane region" description="Helical" evidence="6">
    <location>
        <begin position="26"/>
        <end position="44"/>
    </location>
</feature>
<dbReference type="InterPro" id="IPR006214">
    <property type="entry name" value="Bax_inhibitor_1-related"/>
</dbReference>
<dbReference type="RefSeq" id="WP_008819033.1">
    <property type="nucleotide sequence ID" value="NZ_AP025565.1"/>
</dbReference>
<dbReference type="EMBL" id="JQIF01000046">
    <property type="protein sequence ID" value="KGJ53124.1"/>
    <property type="molecule type" value="Genomic_DNA"/>
</dbReference>
<keyword evidence="3 6" id="KW-0812">Transmembrane</keyword>
<proteinExistence type="inferred from homology"/>